<protein>
    <submittedName>
        <fullName evidence="2">Uncharacterized protein</fullName>
    </submittedName>
</protein>
<reference evidence="2" key="2">
    <citation type="submission" date="2020-11" db="EMBL/GenBank/DDBJ databases">
        <authorList>
            <person name="McCartney M.A."/>
            <person name="Auch B."/>
            <person name="Kono T."/>
            <person name="Mallez S."/>
            <person name="Becker A."/>
            <person name="Gohl D.M."/>
            <person name="Silverstein K.A.T."/>
            <person name="Koren S."/>
            <person name="Bechman K.B."/>
            <person name="Herman A."/>
            <person name="Abrahante J.E."/>
            <person name="Garbe J."/>
        </authorList>
    </citation>
    <scope>NUCLEOTIDE SEQUENCE</scope>
    <source>
        <strain evidence="2">Duluth1</strain>
        <tissue evidence="2">Whole animal</tissue>
    </source>
</reference>
<evidence type="ECO:0000256" key="1">
    <source>
        <dbReference type="SAM" id="MobiDB-lite"/>
    </source>
</evidence>
<comment type="caution">
    <text evidence="2">The sequence shown here is derived from an EMBL/GenBank/DDBJ whole genome shotgun (WGS) entry which is preliminary data.</text>
</comment>
<accession>A0A9D4ESG8</accession>
<feature type="region of interest" description="Disordered" evidence="1">
    <location>
        <begin position="1"/>
        <end position="32"/>
    </location>
</feature>
<feature type="compositionally biased region" description="Polar residues" evidence="1">
    <location>
        <begin position="9"/>
        <end position="30"/>
    </location>
</feature>
<dbReference type="EMBL" id="JAIWYP010000008">
    <property type="protein sequence ID" value="KAH3783671.1"/>
    <property type="molecule type" value="Genomic_DNA"/>
</dbReference>
<evidence type="ECO:0000313" key="3">
    <source>
        <dbReference type="Proteomes" id="UP000828390"/>
    </source>
</evidence>
<dbReference type="Proteomes" id="UP000828390">
    <property type="component" value="Unassembled WGS sequence"/>
</dbReference>
<name>A0A9D4ESG8_DREPO</name>
<sequence>MASRGLSDISPSPYTFTSKREPNTNSTINPSKAGGLYNCDIFRCCHDTKLHESHTGRGTQWCVRIRTVEPWIRQRETDTPGRANFVQLPRKDTPVLPNHRVRIASTYYATCIATGSFEDVQ</sequence>
<proteinExistence type="predicted"/>
<gene>
    <name evidence="2" type="ORF">DPMN_161614</name>
</gene>
<evidence type="ECO:0000313" key="2">
    <source>
        <dbReference type="EMBL" id="KAH3783671.1"/>
    </source>
</evidence>
<keyword evidence="3" id="KW-1185">Reference proteome</keyword>
<dbReference type="AlphaFoldDB" id="A0A9D4ESG8"/>
<organism evidence="2 3">
    <name type="scientific">Dreissena polymorpha</name>
    <name type="common">Zebra mussel</name>
    <name type="synonym">Mytilus polymorpha</name>
    <dbReference type="NCBI Taxonomy" id="45954"/>
    <lineage>
        <taxon>Eukaryota</taxon>
        <taxon>Metazoa</taxon>
        <taxon>Spiralia</taxon>
        <taxon>Lophotrochozoa</taxon>
        <taxon>Mollusca</taxon>
        <taxon>Bivalvia</taxon>
        <taxon>Autobranchia</taxon>
        <taxon>Heteroconchia</taxon>
        <taxon>Euheterodonta</taxon>
        <taxon>Imparidentia</taxon>
        <taxon>Neoheterodontei</taxon>
        <taxon>Myida</taxon>
        <taxon>Dreissenoidea</taxon>
        <taxon>Dreissenidae</taxon>
        <taxon>Dreissena</taxon>
    </lineage>
</organism>
<reference evidence="2" key="1">
    <citation type="journal article" date="2019" name="bioRxiv">
        <title>The Genome of the Zebra Mussel, Dreissena polymorpha: A Resource for Invasive Species Research.</title>
        <authorList>
            <person name="McCartney M.A."/>
            <person name="Auch B."/>
            <person name="Kono T."/>
            <person name="Mallez S."/>
            <person name="Zhang Y."/>
            <person name="Obille A."/>
            <person name="Becker A."/>
            <person name="Abrahante J.E."/>
            <person name="Garbe J."/>
            <person name="Badalamenti J.P."/>
            <person name="Herman A."/>
            <person name="Mangelson H."/>
            <person name="Liachko I."/>
            <person name="Sullivan S."/>
            <person name="Sone E.D."/>
            <person name="Koren S."/>
            <person name="Silverstein K.A.T."/>
            <person name="Beckman K.B."/>
            <person name="Gohl D.M."/>
        </authorList>
    </citation>
    <scope>NUCLEOTIDE SEQUENCE</scope>
    <source>
        <strain evidence="2">Duluth1</strain>
        <tissue evidence="2">Whole animal</tissue>
    </source>
</reference>